<name>A0AAV6IIE9_9ERIC</name>
<keyword evidence="2" id="KW-1185">Reference proteome</keyword>
<protein>
    <submittedName>
        <fullName evidence="1">Uncharacterized protein</fullName>
    </submittedName>
</protein>
<evidence type="ECO:0000313" key="2">
    <source>
        <dbReference type="Proteomes" id="UP000823749"/>
    </source>
</evidence>
<proteinExistence type="predicted"/>
<dbReference type="EMBL" id="JACTNZ010000011">
    <property type="protein sequence ID" value="KAG5526440.1"/>
    <property type="molecule type" value="Genomic_DNA"/>
</dbReference>
<gene>
    <name evidence="1" type="ORF">RHGRI_032644</name>
</gene>
<comment type="caution">
    <text evidence="1">The sequence shown here is derived from an EMBL/GenBank/DDBJ whole genome shotgun (WGS) entry which is preliminary data.</text>
</comment>
<organism evidence="1 2">
    <name type="scientific">Rhododendron griersonianum</name>
    <dbReference type="NCBI Taxonomy" id="479676"/>
    <lineage>
        <taxon>Eukaryota</taxon>
        <taxon>Viridiplantae</taxon>
        <taxon>Streptophyta</taxon>
        <taxon>Embryophyta</taxon>
        <taxon>Tracheophyta</taxon>
        <taxon>Spermatophyta</taxon>
        <taxon>Magnoliopsida</taxon>
        <taxon>eudicotyledons</taxon>
        <taxon>Gunneridae</taxon>
        <taxon>Pentapetalae</taxon>
        <taxon>asterids</taxon>
        <taxon>Ericales</taxon>
        <taxon>Ericaceae</taxon>
        <taxon>Ericoideae</taxon>
        <taxon>Rhodoreae</taxon>
        <taxon>Rhododendron</taxon>
    </lineage>
</organism>
<sequence length="67" mass="7381">MPFEPPPECIGSPIVAEACHRSIWAILQGYRKLQGPLDRFRTSLGSFKLQGLGGQSLDLQPSSLDRN</sequence>
<dbReference type="AlphaFoldDB" id="A0AAV6IIE9"/>
<accession>A0AAV6IIE9</accession>
<reference evidence="1" key="1">
    <citation type="submission" date="2020-08" db="EMBL/GenBank/DDBJ databases">
        <title>Plant Genome Project.</title>
        <authorList>
            <person name="Zhang R.-G."/>
        </authorList>
    </citation>
    <scope>NUCLEOTIDE SEQUENCE</scope>
    <source>
        <strain evidence="1">WSP0</strain>
        <tissue evidence="1">Leaf</tissue>
    </source>
</reference>
<evidence type="ECO:0000313" key="1">
    <source>
        <dbReference type="EMBL" id="KAG5526440.1"/>
    </source>
</evidence>
<dbReference type="Proteomes" id="UP000823749">
    <property type="component" value="Chromosome 11"/>
</dbReference>